<reference evidence="5 8" key="1">
    <citation type="journal article" date="2015" name="J. Am. Soc. Brew. Chem.">
        <title>Dissolved carbon dioxide selects for lactic acid bacteria able to grow in and spoil packaged beer.</title>
        <authorList>
            <person name="Bergsveinson J."/>
            <person name="Redekop A."/>
            <person name="Zoerb S."/>
            <person name="Ziola B."/>
        </authorList>
    </citation>
    <scope>NUCLEOTIDE SEQUENCE [LARGE SCALE GENOMIC DNA]</scope>
    <source>
        <strain evidence="5 8">CCC B1205</strain>
    </source>
</reference>
<dbReference type="AlphaFoldDB" id="A0A1V0Q5T2"/>
<dbReference type="Proteomes" id="UP001268544">
    <property type="component" value="Unassembled WGS sequence"/>
</dbReference>
<dbReference type="Proteomes" id="UP000285532">
    <property type="component" value="Unassembled WGS sequence"/>
</dbReference>
<dbReference type="EMBL" id="JAQLSF010000001">
    <property type="protein sequence ID" value="MDB1563219.1"/>
    <property type="molecule type" value="Genomic_DNA"/>
</dbReference>
<evidence type="ECO:0000313" key="11">
    <source>
        <dbReference type="Proteomes" id="UP001231451"/>
    </source>
</evidence>
<accession>K6QDX3</accession>
<reference evidence="6 9" key="2">
    <citation type="journal article" date="2018" name="Front. Microbiol.">
        <title>Conversion of Methionine to Cysteine in Lactobacillus paracasei Depends on the Highly Mobile cysK-ctl-cysE Gene Cluster.</title>
        <authorList>
            <person name="Wuthrich D."/>
            <person name="Irmler S."/>
            <person name="Berthoud H."/>
            <person name="Guggenbuhl B."/>
            <person name="Eugster E."/>
            <person name="Bruggmann R."/>
        </authorList>
    </citation>
    <scope>NUCLEOTIDE SEQUENCE [LARGE SCALE GENOMIC DNA]</scope>
    <source>
        <strain evidence="6 9">FAM18172</strain>
    </source>
</reference>
<reference evidence="12" key="6">
    <citation type="submission" date="2023-07" db="EMBL/GenBank/DDBJ databases">
        <title>Lacticaseibacillus paracasei KCKM 0992.</title>
        <authorList>
            <person name="Kim T.W."/>
        </authorList>
    </citation>
    <scope>NUCLEOTIDE SEQUENCE [LARGE SCALE GENOMIC DNA]</scope>
    <source>
        <strain evidence="12">KCKM 0992</strain>
    </source>
</reference>
<reference evidence="3" key="7">
    <citation type="submission" date="2024-03" db="EMBL/GenBank/DDBJ databases">
        <title>Lacticaseibacillus paracasei KCKM 0992.</title>
        <authorList>
            <person name="Kim T.W."/>
        </authorList>
    </citation>
    <scope>NUCLEOTIDE SEQUENCE</scope>
    <source>
        <strain evidence="3">KCKM 0992</strain>
    </source>
</reference>
<gene>
    <name evidence="5" type="ORF">ACX51_15850</name>
    <name evidence="4" type="ORF">C0Q90_06650</name>
    <name evidence="6" type="ORF">FAM18172_00392</name>
    <name evidence="1" type="ORF">PGA78_00225</name>
    <name evidence="2" type="ORF">QUF16_05695</name>
    <name evidence="3" type="ORF">RF672_12190</name>
</gene>
<dbReference type="KEGG" id="lce:LC2W_0557"/>
<dbReference type="EMBL" id="JAUCBG010000004">
    <property type="protein sequence ID" value="MDM7453847.1"/>
    <property type="molecule type" value="Genomic_DNA"/>
</dbReference>
<reference evidence="2" key="5">
    <citation type="submission" date="2023-06" db="EMBL/GenBank/DDBJ databases">
        <title>Draft Genome Sequences of lactic acid bacteria strains isolated from fermented milk products.</title>
        <authorList>
            <person name="Elcheninov A.G."/>
            <person name="Klyukina A."/>
            <person name="Zayulina K.S."/>
            <person name="Gavirova L.A."/>
            <person name="Shcherbakova P.A."/>
            <person name="Shestakov A.I."/>
            <person name="Kublanov I.V."/>
            <person name="Kochetkova T.V."/>
        </authorList>
    </citation>
    <scope>NUCLEOTIDE SEQUENCE</scope>
    <source>
        <strain evidence="2">TOM.1374</strain>
    </source>
</reference>
<comment type="caution">
    <text evidence="2">The sequence shown here is derived from an EMBL/GenBank/DDBJ whole genome shotgun (WGS) entry which is preliminary data.</text>
</comment>
<accession>A0A125U571</accession>
<evidence type="ECO:0000313" key="8">
    <source>
        <dbReference type="Proteomes" id="UP000237433"/>
    </source>
</evidence>
<evidence type="ECO:0000313" key="1">
    <source>
        <dbReference type="EMBL" id="MDB1563219.1"/>
    </source>
</evidence>
<dbReference type="OrthoDB" id="2303209at2"/>
<evidence type="ECO:0000313" key="2">
    <source>
        <dbReference type="EMBL" id="MDM7453847.1"/>
    </source>
</evidence>
<dbReference type="EMBL" id="LKFU01000022">
    <property type="protein sequence ID" value="RND88460.1"/>
    <property type="molecule type" value="Genomic_DNA"/>
</dbReference>
<accession>A0A0E2LW53</accession>
<dbReference type="Proteomes" id="UP001231451">
    <property type="component" value="Unassembled WGS sequence"/>
</dbReference>
<accession>A0A1V0Q5T2</accession>
<name>A0A1V0Q5T2_LACPA</name>
<evidence type="ECO:0000313" key="7">
    <source>
        <dbReference type="Proteomes" id="UP000234512"/>
    </source>
</evidence>
<evidence type="ECO:0000313" key="12">
    <source>
        <dbReference type="Proteomes" id="UP001268544"/>
    </source>
</evidence>
<protein>
    <submittedName>
        <fullName evidence="2">Uncharacterized protein</fullName>
    </submittedName>
</protein>
<dbReference type="Proteomes" id="UP000234512">
    <property type="component" value="Unassembled WGS sequence"/>
</dbReference>
<reference evidence="4 7" key="3">
    <citation type="journal article" date="2018" name="Genome Announc.">
        <title>Draft Genome Sequence of Lactobacillus paracasei DUP 13076, Which Exhibits Potent Antipathogenic Effects against Salmonella enterica Serovars Enteritidis, Typhimurium, and Heidelberg.</title>
        <authorList>
            <person name="Muyyarikkandy M.S."/>
            <person name="Alqahtani F.H."/>
            <person name="Mandoiu I."/>
            <person name="Amalaradjou M.A."/>
        </authorList>
    </citation>
    <scope>NUCLEOTIDE SEQUENCE [LARGE SCALE GENOMIC DNA]</scope>
    <source>
        <strain evidence="4 7">DUP 13076</strain>
    </source>
</reference>
<evidence type="ECO:0000313" key="9">
    <source>
        <dbReference type="Proteomes" id="UP000285532"/>
    </source>
</evidence>
<dbReference type="EMBL" id="LGIY01000063">
    <property type="protein sequence ID" value="POE38202.1"/>
    <property type="molecule type" value="Genomic_DNA"/>
</dbReference>
<reference evidence="1 10" key="4">
    <citation type="submission" date="2023-01" db="EMBL/GenBank/DDBJ databases">
        <title>Complete genome sequence of Lacticaseibacillus paracasei SRCM217440 isolated from Makgeolli.</title>
        <authorList>
            <person name="Yang H.-G."/>
            <person name="Jeong S.-J."/>
            <person name="Ha G.-S."/>
            <person name="Yang H.-J."/>
            <person name="Jeong D.-Y."/>
        </authorList>
    </citation>
    <scope>NUCLEOTIDE SEQUENCE [LARGE SCALE GENOMIC DNA]</scope>
    <source>
        <strain evidence="1 10">SRCM217440</strain>
    </source>
</reference>
<accession>K0N2H7</accession>
<dbReference type="KEGG" id="lcl:LOCK919_0580"/>
<evidence type="ECO:0000313" key="4">
    <source>
        <dbReference type="EMBL" id="PLC46493.1"/>
    </source>
</evidence>
<accession>S4ZLA6</accession>
<organism evidence="2 11">
    <name type="scientific">Lacticaseibacillus paracasei</name>
    <name type="common">Lactobacillus paracasei</name>
    <dbReference type="NCBI Taxonomy" id="1597"/>
    <lineage>
        <taxon>Bacteria</taxon>
        <taxon>Bacillati</taxon>
        <taxon>Bacillota</taxon>
        <taxon>Bacilli</taxon>
        <taxon>Lactobacillales</taxon>
        <taxon>Lactobacillaceae</taxon>
        <taxon>Lacticaseibacillus</taxon>
    </lineage>
</organism>
<evidence type="ECO:0000313" key="10">
    <source>
        <dbReference type="Proteomes" id="UP001212327"/>
    </source>
</evidence>
<dbReference type="EMBL" id="PKQJ01000006">
    <property type="protein sequence ID" value="PLC46493.1"/>
    <property type="molecule type" value="Genomic_DNA"/>
</dbReference>
<sequence>MVNVQLNWTANRNDWKGYLLHLNLSQLDIAKFLGISDQVMAILVKKMTDGQGLTANQIDKDRWKRAIEYVKYKQSQQKKMTV</sequence>
<dbReference type="EMBL" id="JAVKVH010000001">
    <property type="protein sequence ID" value="MDR7625329.1"/>
    <property type="molecule type" value="Genomic_DNA"/>
</dbReference>
<evidence type="ECO:0000313" key="3">
    <source>
        <dbReference type="EMBL" id="MDR7625329.1"/>
    </source>
</evidence>
<proteinExistence type="predicted"/>
<dbReference type="Proteomes" id="UP000237433">
    <property type="component" value="Unassembled WGS sequence"/>
</dbReference>
<dbReference type="RefSeq" id="WP_003574003.1">
    <property type="nucleotide sequence ID" value="NC_010999.1"/>
</dbReference>
<evidence type="ECO:0000313" key="6">
    <source>
        <dbReference type="EMBL" id="RND88460.1"/>
    </source>
</evidence>
<dbReference type="Proteomes" id="UP001212327">
    <property type="component" value="Unassembled WGS sequence"/>
</dbReference>
<dbReference type="KEGG" id="lcs:LCBD_0556"/>
<evidence type="ECO:0000313" key="5">
    <source>
        <dbReference type="EMBL" id="POE38202.1"/>
    </source>
</evidence>